<dbReference type="STRING" id="199441.BkAM31D_19760"/>
<evidence type="ECO:0000259" key="8">
    <source>
        <dbReference type="Pfam" id="PF13726"/>
    </source>
</evidence>
<feature type="domain" description="Na+/H+ antiporter NhaC-like C-terminal" evidence="7">
    <location>
        <begin position="151"/>
        <end position="433"/>
    </location>
</feature>
<evidence type="ECO:0000313" key="9">
    <source>
        <dbReference type="EMBL" id="ARK31895.1"/>
    </source>
</evidence>
<evidence type="ECO:0000313" key="10">
    <source>
        <dbReference type="Proteomes" id="UP000193006"/>
    </source>
</evidence>
<comment type="subcellular location">
    <subcellularLocation>
        <location evidence="1">Cell membrane</location>
        <topology evidence="1">Multi-pass membrane protein</topology>
    </subcellularLocation>
</comment>
<dbReference type="Pfam" id="PF13726">
    <property type="entry name" value="Na_H_antiport_2"/>
    <property type="match status" value="1"/>
</dbReference>
<feature type="transmembrane region" description="Helical" evidence="6">
    <location>
        <begin position="329"/>
        <end position="349"/>
    </location>
</feature>
<dbReference type="AlphaFoldDB" id="A0A1X9MEM7"/>
<feature type="transmembrane region" description="Helical" evidence="6">
    <location>
        <begin position="150"/>
        <end position="174"/>
    </location>
</feature>
<feature type="transmembrane region" description="Helical" evidence="6">
    <location>
        <begin position="421"/>
        <end position="438"/>
    </location>
</feature>
<organism evidence="9 10">
    <name type="scientific">Halalkalibacter krulwichiae</name>
    <dbReference type="NCBI Taxonomy" id="199441"/>
    <lineage>
        <taxon>Bacteria</taxon>
        <taxon>Bacillati</taxon>
        <taxon>Bacillota</taxon>
        <taxon>Bacilli</taxon>
        <taxon>Bacillales</taxon>
        <taxon>Bacillaceae</taxon>
        <taxon>Halalkalibacter</taxon>
    </lineage>
</organism>
<keyword evidence="4 6" id="KW-1133">Transmembrane helix</keyword>
<evidence type="ECO:0000256" key="1">
    <source>
        <dbReference type="ARBA" id="ARBA00004651"/>
    </source>
</evidence>
<keyword evidence="10" id="KW-1185">Reference proteome</keyword>
<evidence type="ECO:0000256" key="5">
    <source>
        <dbReference type="ARBA" id="ARBA00023136"/>
    </source>
</evidence>
<dbReference type="RefSeq" id="WP_066156405.1">
    <property type="nucleotide sequence ID" value="NZ_CP020814.1"/>
</dbReference>
<feature type="transmembrane region" description="Helical" evidence="6">
    <location>
        <begin position="361"/>
        <end position="386"/>
    </location>
</feature>
<dbReference type="Pfam" id="PF03553">
    <property type="entry name" value="Na_H_antiporter"/>
    <property type="match status" value="1"/>
</dbReference>
<evidence type="ECO:0000256" key="2">
    <source>
        <dbReference type="ARBA" id="ARBA00022475"/>
    </source>
</evidence>
<dbReference type="InterPro" id="IPR052576">
    <property type="entry name" value="AA_Transporter-Related"/>
</dbReference>
<evidence type="ECO:0000256" key="4">
    <source>
        <dbReference type="ARBA" id="ARBA00022989"/>
    </source>
</evidence>
<dbReference type="Proteomes" id="UP000193006">
    <property type="component" value="Chromosome"/>
</dbReference>
<dbReference type="InterPro" id="IPR032813">
    <property type="entry name" value="Na_H_antiport_N"/>
</dbReference>
<feature type="transmembrane region" description="Helical" evidence="6">
    <location>
        <begin position="121"/>
        <end position="138"/>
    </location>
</feature>
<gene>
    <name evidence="9" type="ORF">BkAM31D_19760</name>
</gene>
<keyword evidence="5 6" id="KW-0472">Membrane</keyword>
<feature type="transmembrane region" description="Helical" evidence="6">
    <location>
        <begin position="50"/>
        <end position="72"/>
    </location>
</feature>
<feature type="transmembrane region" description="Helical" evidence="6">
    <location>
        <begin position="258"/>
        <end position="276"/>
    </location>
</feature>
<feature type="transmembrane region" description="Helical" evidence="6">
    <location>
        <begin position="194"/>
        <end position="213"/>
    </location>
</feature>
<keyword evidence="2" id="KW-1003">Cell membrane</keyword>
<feature type="domain" description="Putative Na+/H+ antiporter N-terminal" evidence="8">
    <location>
        <begin position="2"/>
        <end position="87"/>
    </location>
</feature>
<dbReference type="GO" id="GO:0005886">
    <property type="term" value="C:plasma membrane"/>
    <property type="evidence" value="ECO:0007669"/>
    <property type="project" value="UniProtKB-SubCell"/>
</dbReference>
<protein>
    <submittedName>
        <fullName evidence="9">Na+/H+ antiporter family protein</fullName>
    </submittedName>
</protein>
<dbReference type="PANTHER" id="PTHR37821:SF1">
    <property type="entry name" value="AMINO ACID TRANSPORTER YUIF-RELATED"/>
    <property type="match status" value="1"/>
</dbReference>
<dbReference type="KEGG" id="bkw:BkAM31D_19760"/>
<keyword evidence="3 6" id="KW-0812">Transmembrane</keyword>
<evidence type="ECO:0000256" key="3">
    <source>
        <dbReference type="ARBA" id="ARBA00022692"/>
    </source>
</evidence>
<feature type="transmembrane region" description="Helical" evidence="6">
    <location>
        <begin position="234"/>
        <end position="252"/>
    </location>
</feature>
<name>A0A1X9MEM7_9BACI</name>
<proteinExistence type="predicted"/>
<sequence>MNAVLVAVLVMLILSLVRVHVVLALAVGALVGGLLGGLGFDQTVTVFSNGLGGSATVALSYALLGAFAVAIARTGLPEVMVNWVIKLVGRNEDSRKKALSKALIFFLLALVSCFSQNVVPIHIAFIPILIPPILKILNELGVDRRAIATILTFGLTAPYIFLPYGFGAIFHGIIADNMEQNGLAVELASIPKAMALPTIGLVLGLLIAVFFTYRKNRTYEDRDIIGGSSEKQSYTNRTILVAVVSIVATLVVQTLSDSMIIAALAGLIVLIGSGALKWQEADNVVTEGMKMMAFISFVMLTASGFAAVIRETGHVDLLVTQTSNIVGDSKAAAALLMLVIGLFITMGIGSSFATIPIIATLFVPLGMAAGFSPLAIIALIGTAGALGDAGAPASDSTLGPSAGLNADGQHNHIWDTCVPTFLHFNIPLFIFGWMAAMFL</sequence>
<evidence type="ECO:0000256" key="6">
    <source>
        <dbReference type="SAM" id="Phobius"/>
    </source>
</evidence>
<dbReference type="EMBL" id="CP020814">
    <property type="protein sequence ID" value="ARK31895.1"/>
    <property type="molecule type" value="Genomic_DNA"/>
</dbReference>
<feature type="transmembrane region" description="Helical" evidence="6">
    <location>
        <begin position="288"/>
        <end position="309"/>
    </location>
</feature>
<dbReference type="InterPro" id="IPR018461">
    <property type="entry name" value="Na/H_Antiport_NhaC-like_C"/>
</dbReference>
<evidence type="ECO:0000259" key="7">
    <source>
        <dbReference type="Pfam" id="PF03553"/>
    </source>
</evidence>
<feature type="transmembrane region" description="Helical" evidence="6">
    <location>
        <begin position="98"/>
        <end position="115"/>
    </location>
</feature>
<reference evidence="9 10" key="1">
    <citation type="submission" date="2017-04" db="EMBL/GenBank/DDBJ databases">
        <title>Bacillus krulwichiae AM31D Genome sequencing and assembly.</title>
        <authorList>
            <person name="Krulwich T.A."/>
            <person name="Anastor L."/>
            <person name="Ehrlich R."/>
            <person name="Ehrlich G.D."/>
            <person name="Janto B."/>
        </authorList>
    </citation>
    <scope>NUCLEOTIDE SEQUENCE [LARGE SCALE GENOMIC DNA]</scope>
    <source>
        <strain evidence="9 10">AM31D</strain>
    </source>
</reference>
<accession>A0A1X9MEM7</accession>
<dbReference type="PANTHER" id="PTHR37821">
    <property type="entry name" value="AMINO ACID TRANSPORTER YUIF-RELATED"/>
    <property type="match status" value="1"/>
</dbReference>